<evidence type="ECO:0000256" key="1">
    <source>
        <dbReference type="ARBA" id="ARBA00004141"/>
    </source>
</evidence>
<dbReference type="Proteomes" id="UP000566819">
    <property type="component" value="Unassembled WGS sequence"/>
</dbReference>
<keyword evidence="6" id="KW-0564">Palmitate</keyword>
<feature type="compositionally biased region" description="Polar residues" evidence="12">
    <location>
        <begin position="308"/>
        <end position="323"/>
    </location>
</feature>
<feature type="transmembrane region" description="Helical" evidence="11">
    <location>
        <begin position="173"/>
        <end position="195"/>
    </location>
</feature>
<evidence type="ECO:0000256" key="6">
    <source>
        <dbReference type="ARBA" id="ARBA00023139"/>
    </source>
</evidence>
<feature type="domain" description="Palmitoyltransferase DHHC" evidence="13">
    <location>
        <begin position="136"/>
        <end position="246"/>
    </location>
</feature>
<comment type="subcellular location">
    <subcellularLocation>
        <location evidence="1">Membrane</location>
        <topology evidence="1">Multi-pass membrane protein</topology>
    </subcellularLocation>
</comment>
<dbReference type="PANTHER" id="PTHR22883:SF23">
    <property type="entry name" value="PALMITOYLTRANSFERASE ZDHHC6"/>
    <property type="match status" value="1"/>
</dbReference>
<dbReference type="AlphaFoldDB" id="A0A8H4RQF9"/>
<proteinExistence type="inferred from homology"/>
<dbReference type="InterPro" id="IPR039859">
    <property type="entry name" value="PFA4/ZDH16/20/ERF2-like"/>
</dbReference>
<comment type="domain">
    <text evidence="11">The DHHC domain is required for palmitoyltransferase activity.</text>
</comment>
<evidence type="ECO:0000256" key="11">
    <source>
        <dbReference type="RuleBase" id="RU079119"/>
    </source>
</evidence>
<feature type="region of interest" description="Disordered" evidence="12">
    <location>
        <begin position="292"/>
        <end position="387"/>
    </location>
</feature>
<dbReference type="GO" id="GO:0006612">
    <property type="term" value="P:protein targeting to membrane"/>
    <property type="evidence" value="ECO:0007669"/>
    <property type="project" value="TreeGrafter"/>
</dbReference>
<reference evidence="14 15" key="1">
    <citation type="submission" date="2020-03" db="EMBL/GenBank/DDBJ databases">
        <title>Draft Genome Sequence of Cudoniella acicularis.</title>
        <authorList>
            <person name="Buettner E."/>
            <person name="Kellner H."/>
        </authorList>
    </citation>
    <scope>NUCLEOTIDE SEQUENCE [LARGE SCALE GENOMIC DNA]</scope>
    <source>
        <strain evidence="14 15">DSM 108380</strain>
    </source>
</reference>
<dbReference type="PANTHER" id="PTHR22883">
    <property type="entry name" value="ZINC FINGER DHHC DOMAIN CONTAINING PROTEIN"/>
    <property type="match status" value="1"/>
</dbReference>
<accession>A0A8H4RQF9</accession>
<comment type="similarity">
    <text evidence="9">Belongs to the DHHC palmitoyltransferase family. PFA5 subfamily.</text>
</comment>
<dbReference type="Pfam" id="PF01529">
    <property type="entry name" value="DHHC"/>
    <property type="match status" value="1"/>
</dbReference>
<feature type="compositionally biased region" description="Polar residues" evidence="12">
    <location>
        <begin position="533"/>
        <end position="553"/>
    </location>
</feature>
<keyword evidence="3 11" id="KW-0812">Transmembrane</keyword>
<protein>
    <recommendedName>
        <fullName evidence="11">Palmitoyltransferase</fullName>
        <ecNumber evidence="11">2.3.1.225</ecNumber>
    </recommendedName>
</protein>
<gene>
    <name evidence="14" type="ORF">G7Y89_g5043</name>
</gene>
<evidence type="ECO:0000259" key="13">
    <source>
        <dbReference type="Pfam" id="PF01529"/>
    </source>
</evidence>
<feature type="transmembrane region" description="Helical" evidence="11">
    <location>
        <begin position="20"/>
        <end position="45"/>
    </location>
</feature>
<comment type="caution">
    <text evidence="14">The sequence shown here is derived from an EMBL/GenBank/DDBJ whole genome shotgun (WGS) entry which is preliminary data.</text>
</comment>
<dbReference type="EMBL" id="JAAMPI010000291">
    <property type="protein sequence ID" value="KAF4633085.1"/>
    <property type="molecule type" value="Genomic_DNA"/>
</dbReference>
<comment type="catalytic activity">
    <reaction evidence="10 11">
        <text>L-cysteinyl-[protein] + hexadecanoyl-CoA = S-hexadecanoyl-L-cysteinyl-[protein] + CoA</text>
        <dbReference type="Rhea" id="RHEA:36683"/>
        <dbReference type="Rhea" id="RHEA-COMP:10131"/>
        <dbReference type="Rhea" id="RHEA-COMP:11032"/>
        <dbReference type="ChEBI" id="CHEBI:29950"/>
        <dbReference type="ChEBI" id="CHEBI:57287"/>
        <dbReference type="ChEBI" id="CHEBI:57379"/>
        <dbReference type="ChEBI" id="CHEBI:74151"/>
        <dbReference type="EC" id="2.3.1.225"/>
    </reaction>
</comment>
<dbReference type="GO" id="GO:0005794">
    <property type="term" value="C:Golgi apparatus"/>
    <property type="evidence" value="ECO:0007669"/>
    <property type="project" value="TreeGrafter"/>
</dbReference>
<feature type="region of interest" description="Disordered" evidence="12">
    <location>
        <begin position="468"/>
        <end position="553"/>
    </location>
</feature>
<feature type="transmembrane region" description="Helical" evidence="11">
    <location>
        <begin position="52"/>
        <end position="76"/>
    </location>
</feature>
<evidence type="ECO:0000256" key="2">
    <source>
        <dbReference type="ARBA" id="ARBA00022679"/>
    </source>
</evidence>
<evidence type="ECO:0000256" key="4">
    <source>
        <dbReference type="ARBA" id="ARBA00022989"/>
    </source>
</evidence>
<evidence type="ECO:0000256" key="3">
    <source>
        <dbReference type="ARBA" id="ARBA00022692"/>
    </source>
</evidence>
<dbReference type="GO" id="GO:0016020">
    <property type="term" value="C:membrane"/>
    <property type="evidence" value="ECO:0007669"/>
    <property type="project" value="UniProtKB-SubCell"/>
</dbReference>
<dbReference type="GO" id="GO:0019706">
    <property type="term" value="F:protein-cysteine S-palmitoyltransferase activity"/>
    <property type="evidence" value="ECO:0007669"/>
    <property type="project" value="UniProtKB-EC"/>
</dbReference>
<keyword evidence="7" id="KW-0449">Lipoprotein</keyword>
<dbReference type="InterPro" id="IPR001594">
    <property type="entry name" value="Palmitoyltrfase_DHHC"/>
</dbReference>
<dbReference type="GO" id="GO:0005783">
    <property type="term" value="C:endoplasmic reticulum"/>
    <property type="evidence" value="ECO:0007669"/>
    <property type="project" value="TreeGrafter"/>
</dbReference>
<feature type="transmembrane region" description="Helical" evidence="11">
    <location>
        <begin position="207"/>
        <end position="224"/>
    </location>
</feature>
<evidence type="ECO:0000256" key="7">
    <source>
        <dbReference type="ARBA" id="ARBA00023288"/>
    </source>
</evidence>
<feature type="compositionally biased region" description="Polar residues" evidence="12">
    <location>
        <begin position="342"/>
        <end position="358"/>
    </location>
</feature>
<evidence type="ECO:0000256" key="10">
    <source>
        <dbReference type="ARBA" id="ARBA00048048"/>
    </source>
</evidence>
<keyword evidence="2 11" id="KW-0808">Transferase</keyword>
<evidence type="ECO:0000256" key="8">
    <source>
        <dbReference type="ARBA" id="ARBA00023315"/>
    </source>
</evidence>
<organism evidence="14 15">
    <name type="scientific">Cudoniella acicularis</name>
    <dbReference type="NCBI Taxonomy" id="354080"/>
    <lineage>
        <taxon>Eukaryota</taxon>
        <taxon>Fungi</taxon>
        <taxon>Dikarya</taxon>
        <taxon>Ascomycota</taxon>
        <taxon>Pezizomycotina</taxon>
        <taxon>Leotiomycetes</taxon>
        <taxon>Helotiales</taxon>
        <taxon>Tricladiaceae</taxon>
        <taxon>Cudoniella</taxon>
    </lineage>
</organism>
<keyword evidence="8 11" id="KW-0012">Acyltransferase</keyword>
<keyword evidence="4 11" id="KW-1133">Transmembrane helix</keyword>
<evidence type="ECO:0000256" key="12">
    <source>
        <dbReference type="SAM" id="MobiDB-lite"/>
    </source>
</evidence>
<dbReference type="PROSITE" id="PS50216">
    <property type="entry name" value="DHHC"/>
    <property type="match status" value="1"/>
</dbReference>
<feature type="region of interest" description="Disordered" evidence="12">
    <location>
        <begin position="96"/>
        <end position="125"/>
    </location>
</feature>
<dbReference type="OrthoDB" id="331948at2759"/>
<evidence type="ECO:0000256" key="5">
    <source>
        <dbReference type="ARBA" id="ARBA00023136"/>
    </source>
</evidence>
<dbReference type="EC" id="2.3.1.225" evidence="11"/>
<evidence type="ECO:0000256" key="9">
    <source>
        <dbReference type="ARBA" id="ARBA00038298"/>
    </source>
</evidence>
<name>A0A8H4RQF9_9HELO</name>
<sequence>MQRMAERNVTINIWTARVIPLILAGIVGYATYVLVALLCVNYLLVKHDDQRAAIPIIVIYFILFTLMTVSFLRLFYTTTFDPPYVPLGPTAIRDGKERGKLREEEDGIGTGEYNSGNAKDDPDSPGLELFYTKDVFWKPDRTHHDSASGRCIRKMDHFCPWVGGPVGENNFKFFIQFTWWTALYCLHLLIVMAIYIHQQIVSPVESLNSHFAAILALAAFFFLFTSSMTGGSIDLALRNLTTVERLGAKTKLYTLAIKKPPLEELVRISPYMVQNATYREITYPLGANSIAHESRPSAIQTEKPEPAQQLSTQGQIPTLTSSGAGLESNFPGTELSPGPMQQVDQLGIDTSSEQTPTVATEEPSSREVPGSTDIPVEQMSGTGAGATDFSARDMQATRTFAVLRMLDQGDNPWDLGSALLNWKTVMGNRVIDWFLPSRSPCSNHEQSSSQFSIGPKVEKLKAAYYFTQPKDLREKGHPKSRKSRFSNREGKIAGETTQGSTRINFWKPTRQGHESNKNSSSSRSEDQIKLENLNGNTVQPQLSVTNRSSRNNQ</sequence>
<evidence type="ECO:0000313" key="14">
    <source>
        <dbReference type="EMBL" id="KAF4633085.1"/>
    </source>
</evidence>
<keyword evidence="15" id="KW-1185">Reference proteome</keyword>
<evidence type="ECO:0000313" key="15">
    <source>
        <dbReference type="Proteomes" id="UP000566819"/>
    </source>
</evidence>
<keyword evidence="5 11" id="KW-0472">Membrane</keyword>